<keyword evidence="1" id="KW-0175">Coiled coil</keyword>
<feature type="chain" id="PRO_5002511435" description="TolA protein" evidence="3">
    <location>
        <begin position="21"/>
        <end position="163"/>
    </location>
</feature>
<dbReference type="Proteomes" id="UP000034883">
    <property type="component" value="Chromosome"/>
</dbReference>
<feature type="region of interest" description="Disordered" evidence="2">
    <location>
        <begin position="118"/>
        <end position="163"/>
    </location>
</feature>
<organism evidence="4 5">
    <name type="scientific">Sandaracinus amylolyticus</name>
    <dbReference type="NCBI Taxonomy" id="927083"/>
    <lineage>
        <taxon>Bacteria</taxon>
        <taxon>Pseudomonadati</taxon>
        <taxon>Myxococcota</taxon>
        <taxon>Polyangia</taxon>
        <taxon>Polyangiales</taxon>
        <taxon>Sandaracinaceae</taxon>
        <taxon>Sandaracinus</taxon>
    </lineage>
</organism>
<proteinExistence type="predicted"/>
<feature type="signal peptide" evidence="3">
    <location>
        <begin position="1"/>
        <end position="20"/>
    </location>
</feature>
<keyword evidence="5" id="KW-1185">Reference proteome</keyword>
<dbReference type="AlphaFoldDB" id="A0A0F6VZ30"/>
<dbReference type="RefSeq" id="WP_053230733.1">
    <property type="nucleotide sequence ID" value="NZ_CP011125.1"/>
</dbReference>
<sequence>MRELLVVSLLLALSATTVRAQDVIVEGEQEDAREEVPGSAAGLRSRIAALEERAERANATELLDQARRALTEADRRRAAGDPVAAARAEAIADAALRVVERRIEAQRARADRDAARARLGEAQARATAAREALERARAEHARMQRAADAPPPASEGAAGAGEE</sequence>
<feature type="compositionally biased region" description="Basic and acidic residues" evidence="2">
    <location>
        <begin position="131"/>
        <end position="142"/>
    </location>
</feature>
<feature type="coiled-coil region" evidence="1">
    <location>
        <begin position="40"/>
        <end position="76"/>
    </location>
</feature>
<evidence type="ECO:0000256" key="2">
    <source>
        <dbReference type="SAM" id="MobiDB-lite"/>
    </source>
</evidence>
<gene>
    <name evidence="4" type="ORF">DB32_000429</name>
</gene>
<reference evidence="4 5" key="1">
    <citation type="submission" date="2015-03" db="EMBL/GenBank/DDBJ databases">
        <title>Genome assembly of Sandaracinus amylolyticus DSM 53668.</title>
        <authorList>
            <person name="Sharma G."/>
            <person name="Subramanian S."/>
        </authorList>
    </citation>
    <scope>NUCLEOTIDE SEQUENCE [LARGE SCALE GENOMIC DNA]</scope>
    <source>
        <strain evidence="4 5">DSM 53668</strain>
    </source>
</reference>
<evidence type="ECO:0000256" key="3">
    <source>
        <dbReference type="SAM" id="SignalP"/>
    </source>
</evidence>
<dbReference type="KEGG" id="samy:DB32_000429"/>
<protein>
    <recommendedName>
        <fullName evidence="6">TolA protein</fullName>
    </recommendedName>
</protein>
<accession>A0A0F6VZ30</accession>
<dbReference type="STRING" id="927083.DB32_000429"/>
<evidence type="ECO:0000313" key="5">
    <source>
        <dbReference type="Proteomes" id="UP000034883"/>
    </source>
</evidence>
<keyword evidence="3" id="KW-0732">Signal</keyword>
<feature type="compositionally biased region" description="Low complexity" evidence="2">
    <location>
        <begin position="120"/>
        <end position="130"/>
    </location>
</feature>
<name>A0A0F6VZ30_9BACT</name>
<evidence type="ECO:0000256" key="1">
    <source>
        <dbReference type="SAM" id="Coils"/>
    </source>
</evidence>
<evidence type="ECO:0008006" key="6">
    <source>
        <dbReference type="Google" id="ProtNLM"/>
    </source>
</evidence>
<evidence type="ECO:0000313" key="4">
    <source>
        <dbReference type="EMBL" id="AKF03280.1"/>
    </source>
</evidence>
<dbReference type="EMBL" id="CP011125">
    <property type="protein sequence ID" value="AKF03280.1"/>
    <property type="molecule type" value="Genomic_DNA"/>
</dbReference>